<keyword evidence="2" id="KW-0677">Repeat</keyword>
<feature type="domain" description="C2H2-type" evidence="8">
    <location>
        <begin position="467"/>
        <end position="495"/>
    </location>
</feature>
<dbReference type="EMBL" id="CAJPVJ010010037">
    <property type="protein sequence ID" value="CAG2172974.1"/>
    <property type="molecule type" value="Genomic_DNA"/>
</dbReference>
<gene>
    <name evidence="9" type="ORF">ONB1V03_LOCUS12428</name>
</gene>
<dbReference type="SMART" id="SM00355">
    <property type="entry name" value="ZnF_C2H2"/>
    <property type="match status" value="8"/>
</dbReference>
<dbReference type="PROSITE" id="PS50157">
    <property type="entry name" value="ZINC_FINGER_C2H2_2"/>
    <property type="match status" value="5"/>
</dbReference>
<dbReference type="PANTHER" id="PTHR24379">
    <property type="entry name" value="KRAB AND ZINC FINGER DOMAIN-CONTAINING"/>
    <property type="match status" value="1"/>
</dbReference>
<sequence length="518" mass="59058">MGDQQFHGGGHQQSGQQHVSSLYALQPQCYSTPYVSQQSSDTVIQLRSLQDQLNSLQQQRDQLQKELNAEKQKVMQMSQQLSAQQQLSLQMQQQYDQQLRALQFELSKYKTPQTSHEAIIQTTHQSLFPTMGKAVRGAGDEHTCDSCQFRTKSQVSLLLHKVNHGLTQKHLQLPTTIFTTKNNNNSFLYRCPACEGKFTRHEVYSHIYQFHTSEQPHHCTECDLFFTHFDYLTEHQRDKHNNKSKKRNVPQKTANKYSNKKSKNSALVSSPGSSSAWNSLETIISSTIGTFDETTNAIASIADPNAQILTVNRMQTTVNPIVPKPAPIPVEKSDGEFKCTFSDCGFATNTKERLDFHLSAHKNSKYKCPHCPYVGNVLVDIRRHIQKMNPIVPKPAPIPVEKSDGEFKCTFSDCGFATNTKERLDFHLSAHKNSKYKCPHCPYVGNVLVDIRRHIQKSQKHQGFHVFQCQKCDYGSNCEKTFKDHLRQIHFGKEVTDKMINSFIEDMFSNESGKLAVQ</sequence>
<dbReference type="Proteomes" id="UP000728032">
    <property type="component" value="Unassembled WGS sequence"/>
</dbReference>
<evidence type="ECO:0000256" key="6">
    <source>
        <dbReference type="SAM" id="Coils"/>
    </source>
</evidence>
<dbReference type="InterPro" id="IPR036236">
    <property type="entry name" value="Znf_C2H2_sf"/>
</dbReference>
<feature type="domain" description="C2H2-type" evidence="8">
    <location>
        <begin position="407"/>
        <end position="436"/>
    </location>
</feature>
<organism evidence="9">
    <name type="scientific">Oppiella nova</name>
    <dbReference type="NCBI Taxonomy" id="334625"/>
    <lineage>
        <taxon>Eukaryota</taxon>
        <taxon>Metazoa</taxon>
        <taxon>Ecdysozoa</taxon>
        <taxon>Arthropoda</taxon>
        <taxon>Chelicerata</taxon>
        <taxon>Arachnida</taxon>
        <taxon>Acari</taxon>
        <taxon>Acariformes</taxon>
        <taxon>Sarcoptiformes</taxon>
        <taxon>Oribatida</taxon>
        <taxon>Brachypylina</taxon>
        <taxon>Oppioidea</taxon>
        <taxon>Oppiidae</taxon>
        <taxon>Oppiella</taxon>
    </lineage>
</organism>
<keyword evidence="10" id="KW-1185">Reference proteome</keyword>
<keyword evidence="6" id="KW-0175">Coiled coil</keyword>
<evidence type="ECO:0000313" key="9">
    <source>
        <dbReference type="EMBL" id="CAD7655787.1"/>
    </source>
</evidence>
<dbReference type="GO" id="GO:0008270">
    <property type="term" value="F:zinc ion binding"/>
    <property type="evidence" value="ECO:0007669"/>
    <property type="project" value="UniProtKB-KW"/>
</dbReference>
<feature type="domain" description="C2H2-type" evidence="8">
    <location>
        <begin position="217"/>
        <end position="245"/>
    </location>
</feature>
<evidence type="ECO:0000256" key="4">
    <source>
        <dbReference type="ARBA" id="ARBA00022833"/>
    </source>
</evidence>
<reference evidence="9" key="1">
    <citation type="submission" date="2020-11" db="EMBL/GenBank/DDBJ databases">
        <authorList>
            <person name="Tran Van P."/>
        </authorList>
    </citation>
    <scope>NUCLEOTIDE SEQUENCE</scope>
</reference>
<feature type="coiled-coil region" evidence="6">
    <location>
        <begin position="39"/>
        <end position="87"/>
    </location>
</feature>
<evidence type="ECO:0000256" key="1">
    <source>
        <dbReference type="ARBA" id="ARBA00022723"/>
    </source>
</evidence>
<feature type="compositionally biased region" description="Low complexity" evidence="7">
    <location>
        <begin position="264"/>
        <end position="275"/>
    </location>
</feature>
<dbReference type="PANTHER" id="PTHR24379:SF121">
    <property type="entry name" value="C2H2-TYPE DOMAIN-CONTAINING PROTEIN"/>
    <property type="match status" value="1"/>
</dbReference>
<dbReference type="EMBL" id="OC924862">
    <property type="protein sequence ID" value="CAD7655787.1"/>
    <property type="molecule type" value="Genomic_DNA"/>
</dbReference>
<dbReference type="InterPro" id="IPR013087">
    <property type="entry name" value="Znf_C2H2_type"/>
</dbReference>
<dbReference type="OrthoDB" id="7788172at2759"/>
<dbReference type="SUPFAM" id="SSF57667">
    <property type="entry name" value="beta-beta-alpha zinc fingers"/>
    <property type="match status" value="1"/>
</dbReference>
<name>A0A7R9M986_9ACAR</name>
<feature type="domain" description="C2H2-type" evidence="8">
    <location>
        <begin position="189"/>
        <end position="216"/>
    </location>
</feature>
<feature type="domain" description="C2H2-type" evidence="8">
    <location>
        <begin position="337"/>
        <end position="366"/>
    </location>
</feature>
<evidence type="ECO:0000259" key="8">
    <source>
        <dbReference type="PROSITE" id="PS50157"/>
    </source>
</evidence>
<proteinExistence type="predicted"/>
<evidence type="ECO:0000256" key="5">
    <source>
        <dbReference type="PROSITE-ProRule" id="PRU00042"/>
    </source>
</evidence>
<accession>A0A7R9M986</accession>
<keyword evidence="3 5" id="KW-0863">Zinc-finger</keyword>
<dbReference type="PROSITE" id="PS00028">
    <property type="entry name" value="ZINC_FINGER_C2H2_1"/>
    <property type="match status" value="1"/>
</dbReference>
<feature type="region of interest" description="Disordered" evidence="7">
    <location>
        <begin position="236"/>
        <end position="276"/>
    </location>
</feature>
<keyword evidence="1" id="KW-0479">Metal-binding</keyword>
<keyword evidence="4" id="KW-0862">Zinc</keyword>
<evidence type="ECO:0000256" key="7">
    <source>
        <dbReference type="SAM" id="MobiDB-lite"/>
    </source>
</evidence>
<dbReference type="AlphaFoldDB" id="A0A7R9M986"/>
<dbReference type="Gene3D" id="3.30.160.60">
    <property type="entry name" value="Classic Zinc Finger"/>
    <property type="match status" value="3"/>
</dbReference>
<evidence type="ECO:0000256" key="3">
    <source>
        <dbReference type="ARBA" id="ARBA00022771"/>
    </source>
</evidence>
<evidence type="ECO:0000313" key="10">
    <source>
        <dbReference type="Proteomes" id="UP000728032"/>
    </source>
</evidence>
<protein>
    <recommendedName>
        <fullName evidence="8">C2H2-type domain-containing protein</fullName>
    </recommendedName>
</protein>
<evidence type="ECO:0000256" key="2">
    <source>
        <dbReference type="ARBA" id="ARBA00022737"/>
    </source>
</evidence>